<comment type="caution">
    <text evidence="1">The sequence shown here is derived from an EMBL/GenBank/DDBJ whole genome shotgun (WGS) entry which is preliminary data.</text>
</comment>
<name>A0ABS9WYW5_9GAMM</name>
<accession>A0ABS9WYW5</accession>
<reference evidence="1" key="1">
    <citation type="submission" date="2022-01" db="EMBL/GenBank/DDBJ databases">
        <title>Colwellia maritima, isolated from seawater.</title>
        <authorList>
            <person name="Kristyanto S."/>
            <person name="Jung J."/>
            <person name="Jeon C.O."/>
        </authorList>
    </citation>
    <scope>NUCLEOTIDE SEQUENCE</scope>
    <source>
        <strain evidence="1">MSW7</strain>
    </source>
</reference>
<sequence length="152" mass="16768">MFHIPAGTKVARFSLGDSLVSEENSDLDLYVYRCIDWDCTQVGSSLNGGSNENVILTTPEPAANVDVGDVYITMIHGYSTGDASATDYTMIGWIADIAESTTRIISSPRAIQGRFNYTTIYTNGLPKQNLHIWEQSPIIMRKVNLKVLRCSS</sequence>
<dbReference type="RefSeq" id="WP_242283701.1">
    <property type="nucleotide sequence ID" value="NZ_JAKKSL010000001.1"/>
</dbReference>
<evidence type="ECO:0000313" key="2">
    <source>
        <dbReference type="Proteomes" id="UP001139646"/>
    </source>
</evidence>
<evidence type="ECO:0000313" key="1">
    <source>
        <dbReference type="EMBL" id="MCI2282747.1"/>
    </source>
</evidence>
<organism evidence="1 2">
    <name type="scientific">Colwellia maritima</name>
    <dbReference type="NCBI Taxonomy" id="2912588"/>
    <lineage>
        <taxon>Bacteria</taxon>
        <taxon>Pseudomonadati</taxon>
        <taxon>Pseudomonadota</taxon>
        <taxon>Gammaproteobacteria</taxon>
        <taxon>Alteromonadales</taxon>
        <taxon>Colwelliaceae</taxon>
        <taxon>Colwellia</taxon>
    </lineage>
</organism>
<dbReference type="EMBL" id="JAKKSL010000001">
    <property type="protein sequence ID" value="MCI2282747.1"/>
    <property type="molecule type" value="Genomic_DNA"/>
</dbReference>
<keyword evidence="2" id="KW-1185">Reference proteome</keyword>
<dbReference type="Proteomes" id="UP001139646">
    <property type="component" value="Unassembled WGS sequence"/>
</dbReference>
<protein>
    <submittedName>
        <fullName evidence="1">Uncharacterized protein</fullName>
    </submittedName>
</protein>
<dbReference type="Gene3D" id="2.60.120.380">
    <property type="match status" value="1"/>
</dbReference>
<proteinExistence type="predicted"/>
<gene>
    <name evidence="1" type="ORF">L3081_04170</name>
</gene>